<feature type="transmembrane region" description="Helical" evidence="1">
    <location>
        <begin position="184"/>
        <end position="201"/>
    </location>
</feature>
<feature type="transmembrane region" description="Helical" evidence="1">
    <location>
        <begin position="93"/>
        <end position="114"/>
    </location>
</feature>
<feature type="transmembrane region" description="Helical" evidence="1">
    <location>
        <begin position="65"/>
        <end position="86"/>
    </location>
</feature>
<accession>A0ABV5NGT8</accession>
<name>A0ABV5NGT8_9ACTN</name>
<evidence type="ECO:0008006" key="4">
    <source>
        <dbReference type="Google" id="ProtNLM"/>
    </source>
</evidence>
<evidence type="ECO:0000256" key="1">
    <source>
        <dbReference type="SAM" id="Phobius"/>
    </source>
</evidence>
<dbReference type="RefSeq" id="WP_379482868.1">
    <property type="nucleotide sequence ID" value="NZ_JBHMCF010000008.1"/>
</dbReference>
<organism evidence="2 3">
    <name type="scientific">Nonomuraea salmonea</name>
    <dbReference type="NCBI Taxonomy" id="46181"/>
    <lineage>
        <taxon>Bacteria</taxon>
        <taxon>Bacillati</taxon>
        <taxon>Actinomycetota</taxon>
        <taxon>Actinomycetes</taxon>
        <taxon>Streptosporangiales</taxon>
        <taxon>Streptosporangiaceae</taxon>
        <taxon>Nonomuraea</taxon>
    </lineage>
</organism>
<keyword evidence="1" id="KW-1133">Transmembrane helix</keyword>
<dbReference type="EMBL" id="JBHMCF010000008">
    <property type="protein sequence ID" value="MFB9469497.1"/>
    <property type="molecule type" value="Genomic_DNA"/>
</dbReference>
<keyword evidence="1" id="KW-0812">Transmembrane</keyword>
<sequence>MKDYAAQGRLRRLAIAVLGPLPMFLVPVLLVATMGDELPERVRVHGWSFATRVEFTWQAWSAQPVWGLLVWVEALSVLAFLSFWHVPWGQRVVAALGVVTGSVIPVAWGLWALGLTATLGGAAAPGLPLVVKVAGYAAAFGLGWWLAGALPRHPEADGPVSPWVRVRPIGAAERVMFVTSLWSWRRVVVGGLMLVGVVWLATRGLDWPWLGFLVLVVLGVFEASQAWCRLQVDAGGVSVALPWLRVRRSVPWGWVRYAEVGDRVPKGRYKWDDSSWGWGAVGGRGPVLVVWLADGRRLVFSTPEAETGAALVNGWLERLRGSRSC</sequence>
<evidence type="ECO:0000313" key="2">
    <source>
        <dbReference type="EMBL" id="MFB9469497.1"/>
    </source>
</evidence>
<proteinExistence type="predicted"/>
<keyword evidence="3" id="KW-1185">Reference proteome</keyword>
<feature type="transmembrane region" description="Helical" evidence="1">
    <location>
        <begin position="207"/>
        <end position="224"/>
    </location>
</feature>
<feature type="transmembrane region" description="Helical" evidence="1">
    <location>
        <begin position="126"/>
        <end position="147"/>
    </location>
</feature>
<gene>
    <name evidence="2" type="ORF">ACFFR3_08255</name>
</gene>
<dbReference type="Proteomes" id="UP001589568">
    <property type="component" value="Unassembled WGS sequence"/>
</dbReference>
<feature type="transmembrane region" description="Helical" evidence="1">
    <location>
        <begin position="12"/>
        <end position="32"/>
    </location>
</feature>
<protein>
    <recommendedName>
        <fullName evidence="4">DUF1648 domain-containing protein</fullName>
    </recommendedName>
</protein>
<comment type="caution">
    <text evidence="2">The sequence shown here is derived from an EMBL/GenBank/DDBJ whole genome shotgun (WGS) entry which is preliminary data.</text>
</comment>
<keyword evidence="1" id="KW-0472">Membrane</keyword>
<evidence type="ECO:0000313" key="3">
    <source>
        <dbReference type="Proteomes" id="UP001589568"/>
    </source>
</evidence>
<reference evidence="2 3" key="1">
    <citation type="submission" date="2024-09" db="EMBL/GenBank/DDBJ databases">
        <authorList>
            <person name="Sun Q."/>
            <person name="Mori K."/>
        </authorList>
    </citation>
    <scope>NUCLEOTIDE SEQUENCE [LARGE SCALE GENOMIC DNA]</scope>
    <source>
        <strain evidence="2 3">JCM 3324</strain>
    </source>
</reference>